<dbReference type="GeneID" id="73381988"/>
<dbReference type="PANTHER" id="PTHR23289:SF2">
    <property type="entry name" value="CYTOCHROME C OXIDASE ASSEMBLY PROTEIN COX15 HOMOLOG"/>
    <property type="match status" value="1"/>
</dbReference>
<dbReference type="GO" id="GO:0006784">
    <property type="term" value="P:heme A biosynthetic process"/>
    <property type="evidence" value="ECO:0007669"/>
    <property type="project" value="InterPro"/>
</dbReference>
<dbReference type="InterPro" id="IPR003780">
    <property type="entry name" value="COX15/CtaA_fam"/>
</dbReference>
<feature type="transmembrane region" description="Helical" evidence="13">
    <location>
        <begin position="107"/>
        <end position="127"/>
    </location>
</feature>
<feature type="transmembrane region" description="Helical" evidence="13">
    <location>
        <begin position="431"/>
        <end position="449"/>
    </location>
</feature>
<sequence>MFSRSAFFFTRNSFILSSLARHPGCRPLLSAKHGPSSSLVKNFFGIFNHLKSKRSYSVLATAAAAEAKQAMLQKAPLKGAKTGTGPGTGTGTGTGTGKPFTVPSKSVGYWLVGTSTLIFGIVVLGGLTRLTESGLSITEWKPVTGALPPRNEQDWAQEFAKYKDSPEFKQLNSHLTLEDFKFIYYMEWSHRLVGRGIGLFFILPAVVFWARNRFTARLTKRVIGLTGLLGLQGAIGWWMVKSGLDEEQLAERKSKPTVSQYRLTTHLGAAFLMYLGVLYTAFEIFNENKFIKLVKTGKSEMAETILAQLNSPALKKTKVIATGLLVLTFITAMSGGMVAGLDAGLIYNTFPHMGDNWMPHPNELMSPIFARKEDKSDLWWRNCLENPTTVQLIHRIFATTTFLAVFAGHMYANRNASIIPRPANNMMKAMMGVVTLQFALGITTLIYLVPIPLAAAHQAGALALLTACLAFVARLKKPRPELVSYINNLMKQQLKKSNPVNK</sequence>
<keyword evidence="7" id="KW-0408">Iron</keyword>
<evidence type="ECO:0000256" key="8">
    <source>
        <dbReference type="ARBA" id="ARBA00023133"/>
    </source>
</evidence>
<evidence type="ECO:0000313" key="14">
    <source>
        <dbReference type="EMBL" id="KAI3402912.2"/>
    </source>
</evidence>
<keyword evidence="8" id="KW-0350">Heme biosynthesis</keyword>
<evidence type="ECO:0000256" key="3">
    <source>
        <dbReference type="ARBA" id="ARBA00022692"/>
    </source>
</evidence>
<evidence type="ECO:0000256" key="12">
    <source>
        <dbReference type="SAM" id="MobiDB-lite"/>
    </source>
</evidence>
<feature type="region of interest" description="Disordered" evidence="12">
    <location>
        <begin position="78"/>
        <end position="97"/>
    </location>
</feature>
<keyword evidence="15" id="KW-1185">Reference proteome</keyword>
<keyword evidence="3 13" id="KW-0812">Transmembrane</keyword>
<evidence type="ECO:0000256" key="4">
    <source>
        <dbReference type="ARBA" id="ARBA00022723"/>
    </source>
</evidence>
<dbReference type="EMBL" id="JAHUZD010000140">
    <property type="protein sequence ID" value="KAI3402912.2"/>
    <property type="molecule type" value="Genomic_DNA"/>
</dbReference>
<evidence type="ECO:0000256" key="13">
    <source>
        <dbReference type="SAM" id="Phobius"/>
    </source>
</evidence>
<comment type="catalytic activity">
    <reaction evidence="11">
        <text>Fe(II)-heme o + 2 A + H2O = Fe(II)-heme a + 2 AH2</text>
        <dbReference type="Rhea" id="RHEA:63388"/>
        <dbReference type="ChEBI" id="CHEBI:13193"/>
        <dbReference type="ChEBI" id="CHEBI:15377"/>
        <dbReference type="ChEBI" id="CHEBI:17499"/>
        <dbReference type="ChEBI" id="CHEBI:60530"/>
        <dbReference type="ChEBI" id="CHEBI:61715"/>
        <dbReference type="EC" id="1.17.99.9"/>
    </reaction>
    <physiologicalReaction direction="left-to-right" evidence="11">
        <dbReference type="Rhea" id="RHEA:63389"/>
    </physiologicalReaction>
</comment>
<keyword evidence="6" id="KW-0560">Oxidoreductase</keyword>
<evidence type="ECO:0000256" key="5">
    <source>
        <dbReference type="ARBA" id="ARBA00022989"/>
    </source>
</evidence>
<keyword evidence="5 13" id="KW-1133">Transmembrane helix</keyword>
<dbReference type="InterPro" id="IPR023754">
    <property type="entry name" value="HemeA_Synthase_type2"/>
</dbReference>
<evidence type="ECO:0000256" key="9">
    <source>
        <dbReference type="ARBA" id="ARBA00023136"/>
    </source>
</evidence>
<keyword evidence="9 13" id="KW-0472">Membrane</keyword>
<dbReference type="GO" id="GO:0120547">
    <property type="term" value="F:heme A synthase activity"/>
    <property type="evidence" value="ECO:0007669"/>
    <property type="project" value="UniProtKB-EC"/>
</dbReference>
<name>A0AAI9STU6_9ASCO</name>
<evidence type="ECO:0000256" key="2">
    <source>
        <dbReference type="ARBA" id="ARBA00004141"/>
    </source>
</evidence>
<evidence type="ECO:0000256" key="10">
    <source>
        <dbReference type="ARBA" id="ARBA00044501"/>
    </source>
</evidence>
<feature type="transmembrane region" description="Helical" evidence="13">
    <location>
        <begin position="324"/>
        <end position="347"/>
    </location>
</feature>
<feature type="compositionally biased region" description="Gly residues" evidence="12">
    <location>
        <begin position="82"/>
        <end position="96"/>
    </location>
</feature>
<comment type="subcellular location">
    <subcellularLocation>
        <location evidence="2">Membrane</location>
        <topology evidence="2">Multi-pass membrane protein</topology>
    </subcellularLocation>
</comment>
<dbReference type="Pfam" id="PF02628">
    <property type="entry name" value="COX15-CtaA"/>
    <property type="match status" value="1"/>
</dbReference>
<feature type="transmembrane region" description="Helical" evidence="13">
    <location>
        <begin position="455"/>
        <end position="473"/>
    </location>
</feature>
<dbReference type="GO" id="GO:0005743">
    <property type="term" value="C:mitochondrial inner membrane"/>
    <property type="evidence" value="ECO:0007669"/>
    <property type="project" value="TreeGrafter"/>
</dbReference>
<comment type="cofactor">
    <cofactor evidence="1">
        <name>heme b</name>
        <dbReference type="ChEBI" id="CHEBI:60344"/>
    </cofactor>
</comment>
<dbReference type="HAMAP" id="MF_01665">
    <property type="entry name" value="HemeA_synth_type2"/>
    <property type="match status" value="1"/>
</dbReference>
<evidence type="ECO:0000256" key="6">
    <source>
        <dbReference type="ARBA" id="ARBA00023002"/>
    </source>
</evidence>
<dbReference type="RefSeq" id="XP_049178659.1">
    <property type="nucleotide sequence ID" value="XM_049325805.1"/>
</dbReference>
<dbReference type="PANTHER" id="PTHR23289">
    <property type="entry name" value="CYTOCHROME C OXIDASE ASSEMBLY PROTEIN COX15"/>
    <property type="match status" value="1"/>
</dbReference>
<dbReference type="GO" id="GO:0016653">
    <property type="term" value="F:oxidoreductase activity, acting on NAD(P)H, heme protein as acceptor"/>
    <property type="evidence" value="ECO:0007669"/>
    <property type="project" value="TreeGrafter"/>
</dbReference>
<feature type="transmembrane region" description="Helical" evidence="13">
    <location>
        <begin position="260"/>
        <end position="282"/>
    </location>
</feature>
<feature type="transmembrane region" description="Helical" evidence="13">
    <location>
        <begin position="392"/>
        <end position="411"/>
    </location>
</feature>
<evidence type="ECO:0000256" key="7">
    <source>
        <dbReference type="ARBA" id="ARBA00023004"/>
    </source>
</evidence>
<dbReference type="GO" id="GO:0046872">
    <property type="term" value="F:metal ion binding"/>
    <property type="evidence" value="ECO:0007669"/>
    <property type="project" value="UniProtKB-KW"/>
</dbReference>
<feature type="transmembrane region" description="Helical" evidence="13">
    <location>
        <begin position="222"/>
        <end position="240"/>
    </location>
</feature>
<evidence type="ECO:0000256" key="1">
    <source>
        <dbReference type="ARBA" id="ARBA00001970"/>
    </source>
</evidence>
<comment type="caution">
    <text evidence="14">The sequence shown here is derived from an EMBL/GenBank/DDBJ whole genome shotgun (WGS) entry which is preliminary data.</text>
</comment>
<reference evidence="14" key="1">
    <citation type="journal article" date="2022" name="DNA Res.">
        <title>Genome analysis of five recently described species of the CUG-Ser clade uncovers Candida theae as a new hybrid lineage with pathogenic potential in the Candida parapsilosis species complex.</title>
        <authorList>
            <person name="Mixao V."/>
            <person name="Del Olmo V."/>
            <person name="Hegedusova E."/>
            <person name="Saus E."/>
            <person name="Pryszcz L."/>
            <person name="Cillingova A."/>
            <person name="Nosek J."/>
            <person name="Gabaldon T."/>
        </authorList>
    </citation>
    <scope>NUCLEOTIDE SEQUENCE</scope>
    <source>
        <strain evidence="14">CBS 10844</strain>
    </source>
</reference>
<dbReference type="Proteomes" id="UP001202479">
    <property type="component" value="Unassembled WGS sequence"/>
</dbReference>
<accession>A0AAI9STU6</accession>
<proteinExistence type="inferred from homology"/>
<protein>
    <submittedName>
        <fullName evidence="14">COX15</fullName>
    </submittedName>
</protein>
<gene>
    <name evidence="14" type="ORF">KGF56_004373</name>
</gene>
<keyword evidence="4" id="KW-0479">Metal-binding</keyword>
<evidence type="ECO:0000256" key="11">
    <source>
        <dbReference type="ARBA" id="ARBA00048044"/>
    </source>
</evidence>
<feature type="transmembrane region" description="Helical" evidence="13">
    <location>
        <begin position="192"/>
        <end position="210"/>
    </location>
</feature>
<dbReference type="AlphaFoldDB" id="A0AAI9STU6"/>
<comment type="pathway">
    <text evidence="10">Porphyrin-containing compound metabolism; heme A biosynthesis; heme A from heme O: step 1/1.</text>
</comment>
<evidence type="ECO:0000313" key="15">
    <source>
        <dbReference type="Proteomes" id="UP001202479"/>
    </source>
</evidence>
<organism evidence="14 15">
    <name type="scientific">Candida oxycetoniae</name>
    <dbReference type="NCBI Taxonomy" id="497107"/>
    <lineage>
        <taxon>Eukaryota</taxon>
        <taxon>Fungi</taxon>
        <taxon>Dikarya</taxon>
        <taxon>Ascomycota</taxon>
        <taxon>Saccharomycotina</taxon>
        <taxon>Pichiomycetes</taxon>
        <taxon>Debaryomycetaceae</taxon>
        <taxon>Candida/Lodderomyces clade</taxon>
        <taxon>Candida</taxon>
    </lineage>
</organism>